<sequence>MTTSATGRTTAAAVTGCTVAPETDPVLAAGPLPLPVVLARRAAHSPDTLAYAYLRNGEEIGEQTTYAELYAAVRSRATALAAAADGRRTAVLLYPNGLEFIRSWLACTAAGIQGAPLQVPTRAQAVERLRTVADDARTTLVLTTAEVRDQILADFGGLPELDGLELLATDELPSSEAAFGLDEPALTDVALLQYTSGSTGTPKGVMVTHANFWANAREMDLLWPIRGDGAVVSWLPFFHDMGLLLGIVLPLWSGRPSYLMGPEAFIRRPGRWLEALSRFGATHAAAPNFAYDLCVRSDTARGPLDLSRWRVAINGAEPVRAHTVQEFTGKYAAHGFDARAMCPGYGLAEFTLKVSGSSPDDEPRPLVLDAAALSLGTVAPVPAGTPGTATVMSCGRTVGGTRVRIVDPHTLRAAGPGRVGEIWAAGPCVAAGYTGRPEESERTFRARVVGAEEEGTYLRTGDMGFVHDGEVHVTGRFKDLIIVKGRNHYPQDLEHTVENSHPLLRPASAAAFAVDDGERESVVVVVEGDSRIFGYASEDEVVGAIGEALLRRHRIEPADVVLIRRGTLPKTTSGKVRRRPCRERYEAGTLARLVAPSPRS</sequence>
<name>A0ABN8USV9_STRGL</name>
<dbReference type="Pfam" id="PF00501">
    <property type="entry name" value="AMP-binding"/>
    <property type="match status" value="1"/>
</dbReference>
<accession>A0ABN8USV9</accession>
<dbReference type="Proteomes" id="UP001154015">
    <property type="component" value="Unassembled WGS sequence"/>
</dbReference>
<dbReference type="InterPro" id="IPR020845">
    <property type="entry name" value="AMP-binding_CS"/>
</dbReference>
<keyword evidence="3" id="KW-0276">Fatty acid metabolism</keyword>
<dbReference type="PROSITE" id="PS00455">
    <property type="entry name" value="AMP_BINDING"/>
    <property type="match status" value="1"/>
</dbReference>
<protein>
    <submittedName>
        <fullName evidence="7">Polyketide synthase modules and related proteins</fullName>
    </submittedName>
</protein>
<dbReference type="Gene3D" id="3.30.300.30">
    <property type="match status" value="1"/>
</dbReference>
<dbReference type="RefSeq" id="WP_086670715.1">
    <property type="nucleotide sequence ID" value="NZ_CAKXYP010000001.1"/>
</dbReference>
<evidence type="ECO:0000259" key="5">
    <source>
        <dbReference type="Pfam" id="PF00501"/>
    </source>
</evidence>
<organism evidence="7 8">
    <name type="scientific">Streptomyces globisporus</name>
    <dbReference type="NCBI Taxonomy" id="1908"/>
    <lineage>
        <taxon>Bacteria</taxon>
        <taxon>Bacillati</taxon>
        <taxon>Actinomycetota</taxon>
        <taxon>Actinomycetes</taxon>
        <taxon>Kitasatosporales</taxon>
        <taxon>Streptomycetaceae</taxon>
        <taxon>Streptomyces</taxon>
    </lineage>
</organism>
<evidence type="ECO:0000313" key="8">
    <source>
        <dbReference type="Proteomes" id="UP001154015"/>
    </source>
</evidence>
<dbReference type="InterPro" id="IPR025110">
    <property type="entry name" value="AMP-bd_C"/>
</dbReference>
<keyword evidence="4" id="KW-0443">Lipid metabolism</keyword>
<evidence type="ECO:0000256" key="1">
    <source>
        <dbReference type="ARBA" id="ARBA00006432"/>
    </source>
</evidence>
<dbReference type="EMBL" id="CAKXYP010000001">
    <property type="protein sequence ID" value="CAH9413292.1"/>
    <property type="molecule type" value="Genomic_DNA"/>
</dbReference>
<keyword evidence="2" id="KW-0436">Ligase</keyword>
<reference evidence="7" key="1">
    <citation type="submission" date="2022-03" db="EMBL/GenBank/DDBJ databases">
        <authorList>
            <person name="Leyn A S."/>
        </authorList>
    </citation>
    <scope>NUCLEOTIDE SEQUENCE</scope>
    <source>
        <strain evidence="7">Streptomyces globisporus 4-3</strain>
    </source>
</reference>
<comment type="caution">
    <text evidence="7">The sequence shown here is derived from an EMBL/GenBank/DDBJ whole genome shotgun (WGS) entry which is preliminary data.</text>
</comment>
<dbReference type="PANTHER" id="PTHR22754:SF32">
    <property type="entry name" value="DISCO-INTERACTING PROTEIN 2"/>
    <property type="match status" value="1"/>
</dbReference>
<dbReference type="CDD" id="cd05931">
    <property type="entry name" value="FAAL"/>
    <property type="match status" value="1"/>
</dbReference>
<dbReference type="Gene3D" id="3.40.50.12780">
    <property type="entry name" value="N-terminal domain of ligase-like"/>
    <property type="match status" value="1"/>
</dbReference>
<evidence type="ECO:0000313" key="7">
    <source>
        <dbReference type="EMBL" id="CAH9413292.1"/>
    </source>
</evidence>
<feature type="domain" description="AMP-dependent synthetase/ligase" evidence="5">
    <location>
        <begin position="39"/>
        <end position="433"/>
    </location>
</feature>
<feature type="domain" description="AMP-binding enzyme C-terminal" evidence="6">
    <location>
        <begin position="479"/>
        <end position="590"/>
    </location>
</feature>
<evidence type="ECO:0000256" key="3">
    <source>
        <dbReference type="ARBA" id="ARBA00022832"/>
    </source>
</evidence>
<dbReference type="InterPro" id="IPR000873">
    <property type="entry name" value="AMP-dep_synth/lig_dom"/>
</dbReference>
<evidence type="ECO:0000256" key="2">
    <source>
        <dbReference type="ARBA" id="ARBA00022598"/>
    </source>
</evidence>
<keyword evidence="8" id="KW-1185">Reference proteome</keyword>
<dbReference type="Pfam" id="PF23024">
    <property type="entry name" value="AMP-dom_DIP2-like"/>
    <property type="match status" value="1"/>
</dbReference>
<evidence type="ECO:0000256" key="4">
    <source>
        <dbReference type="ARBA" id="ARBA00023098"/>
    </source>
</evidence>
<dbReference type="InterPro" id="IPR040097">
    <property type="entry name" value="FAAL/FAAC"/>
</dbReference>
<dbReference type="PANTHER" id="PTHR22754">
    <property type="entry name" value="DISCO-INTERACTING PROTEIN 2 DIP2 -RELATED"/>
    <property type="match status" value="1"/>
</dbReference>
<dbReference type="InterPro" id="IPR045851">
    <property type="entry name" value="AMP-bd_C_sf"/>
</dbReference>
<dbReference type="InterPro" id="IPR042099">
    <property type="entry name" value="ANL_N_sf"/>
</dbReference>
<evidence type="ECO:0000259" key="6">
    <source>
        <dbReference type="Pfam" id="PF23024"/>
    </source>
</evidence>
<proteinExistence type="inferred from homology"/>
<gene>
    <name evidence="7" type="ORF">SGL43_00290</name>
</gene>
<comment type="similarity">
    <text evidence="1">Belongs to the ATP-dependent AMP-binding enzyme family.</text>
</comment>
<dbReference type="SUPFAM" id="SSF56801">
    <property type="entry name" value="Acetyl-CoA synthetase-like"/>
    <property type="match status" value="1"/>
</dbReference>